<sequence>MPMSLLFHQTLSAAVSSGSLSPAKLAGRVLSLSPFRNVDKNDYRDLLVDMIKRGYLQQTEEKELICGEKGERLAGNFKFYAVFKDSEDYTVRIGSEEIGTITSVPPVGDRFALAGHVWEVEEIDVPRKLIYVKRVKGKMEISWPGDKGEIHTKILKRMKRVIEEDIIYPYLMPNAAKRLNDVRQLNKNTRFTECGIIPLVNMSYVMFPWLGTRSVRTFRRFLKFKCASKLGLTQIEQDSCYYLTYKAENCSPRELALFMKNYIDRNEIRMSELVGENEHPIYEKYDDFISQKLLLKSFYTDKLDFTESKERINEIDAETRKQQAAFQQQK</sequence>
<protein>
    <submittedName>
        <fullName evidence="1">Uncharacterized protein</fullName>
    </submittedName>
</protein>
<name>A0A645AI76_9ZZZZ</name>
<organism evidence="1">
    <name type="scientific">bioreactor metagenome</name>
    <dbReference type="NCBI Taxonomy" id="1076179"/>
    <lineage>
        <taxon>unclassified sequences</taxon>
        <taxon>metagenomes</taxon>
        <taxon>ecological metagenomes</taxon>
    </lineage>
</organism>
<dbReference type="PANTHER" id="PTHR47962:SF7">
    <property type="entry name" value="MITOCHONDRIAL ATP-DEPENDENT HELICASE IRC3-RELATED"/>
    <property type="match status" value="1"/>
</dbReference>
<comment type="caution">
    <text evidence="1">The sequence shown here is derived from an EMBL/GenBank/DDBJ whole genome shotgun (WGS) entry which is preliminary data.</text>
</comment>
<dbReference type="EMBL" id="VSSQ01013990">
    <property type="protein sequence ID" value="MPM52707.1"/>
    <property type="molecule type" value="Genomic_DNA"/>
</dbReference>
<dbReference type="PANTHER" id="PTHR47962">
    <property type="entry name" value="ATP-DEPENDENT HELICASE LHR-RELATED-RELATED"/>
    <property type="match status" value="1"/>
</dbReference>
<gene>
    <name evidence="1" type="ORF">SDC9_99468</name>
</gene>
<evidence type="ECO:0000313" key="1">
    <source>
        <dbReference type="EMBL" id="MPM52707.1"/>
    </source>
</evidence>
<accession>A0A645AI76</accession>
<dbReference type="GO" id="GO:0003677">
    <property type="term" value="F:DNA binding"/>
    <property type="evidence" value="ECO:0007669"/>
    <property type="project" value="TreeGrafter"/>
</dbReference>
<dbReference type="InterPro" id="IPR052511">
    <property type="entry name" value="ATP-dep_Helicase"/>
</dbReference>
<dbReference type="AlphaFoldDB" id="A0A645AI76"/>
<proteinExistence type="predicted"/>
<dbReference type="GO" id="GO:0016887">
    <property type="term" value="F:ATP hydrolysis activity"/>
    <property type="evidence" value="ECO:0007669"/>
    <property type="project" value="TreeGrafter"/>
</dbReference>
<reference evidence="1" key="1">
    <citation type="submission" date="2019-08" db="EMBL/GenBank/DDBJ databases">
        <authorList>
            <person name="Kucharzyk K."/>
            <person name="Murdoch R.W."/>
            <person name="Higgins S."/>
            <person name="Loffler F."/>
        </authorList>
    </citation>
    <scope>NUCLEOTIDE SEQUENCE</scope>
</reference>